<dbReference type="Proteomes" id="UP000664317">
    <property type="component" value="Unassembled WGS sequence"/>
</dbReference>
<accession>A0ABS3C812</accession>
<keyword evidence="2" id="KW-1185">Reference proteome</keyword>
<dbReference type="EMBL" id="JAFKCT010000010">
    <property type="protein sequence ID" value="MBN7813168.1"/>
    <property type="molecule type" value="Genomic_DNA"/>
</dbReference>
<reference evidence="1 2" key="1">
    <citation type="submission" date="2021-03" db="EMBL/GenBank/DDBJ databases">
        <title>novel species isolated from a fishpond in China.</title>
        <authorList>
            <person name="Lu H."/>
            <person name="Cai Z."/>
        </authorList>
    </citation>
    <scope>NUCLEOTIDE SEQUENCE [LARGE SCALE GENOMIC DNA]</scope>
    <source>
        <strain evidence="1 2">H41</strain>
    </source>
</reference>
<organism evidence="1 2">
    <name type="scientific">Algoriphagus oliviformis</name>
    <dbReference type="NCBI Taxonomy" id="2811231"/>
    <lineage>
        <taxon>Bacteria</taxon>
        <taxon>Pseudomonadati</taxon>
        <taxon>Bacteroidota</taxon>
        <taxon>Cytophagia</taxon>
        <taxon>Cytophagales</taxon>
        <taxon>Cyclobacteriaceae</taxon>
        <taxon>Algoriphagus</taxon>
    </lineage>
</organism>
<comment type="caution">
    <text evidence="1">The sequence shown here is derived from an EMBL/GenBank/DDBJ whole genome shotgun (WGS) entry which is preliminary data.</text>
</comment>
<protein>
    <submittedName>
        <fullName evidence="1">Uncharacterized protein</fullName>
    </submittedName>
</protein>
<evidence type="ECO:0000313" key="2">
    <source>
        <dbReference type="Proteomes" id="UP000664317"/>
    </source>
</evidence>
<dbReference type="RefSeq" id="WP_206579944.1">
    <property type="nucleotide sequence ID" value="NZ_JAFKCT010000010.1"/>
</dbReference>
<gene>
    <name evidence="1" type="ORF">J0A68_19590</name>
</gene>
<evidence type="ECO:0000313" key="1">
    <source>
        <dbReference type="EMBL" id="MBN7813168.1"/>
    </source>
</evidence>
<dbReference type="PROSITE" id="PS51257">
    <property type="entry name" value="PROKAR_LIPOPROTEIN"/>
    <property type="match status" value="1"/>
</dbReference>
<name>A0ABS3C812_9BACT</name>
<sequence>MKRFFLFSFLAAVVFSCQDDLKPEAGCDVDNVFEIPWLAEQIEGLEKSEIGKRYSYLLSGQYGAKTVFIFNSCCPYCSMTPPMVYDCAGNELGRSDSVGEDIQNLKVIWEASEYSCGS</sequence>
<proteinExistence type="predicted"/>